<keyword evidence="5" id="KW-0804">Transcription</keyword>
<dbReference type="GO" id="GO:0005634">
    <property type="term" value="C:nucleus"/>
    <property type="evidence" value="ECO:0007669"/>
    <property type="project" value="UniProtKB-SubCell"/>
</dbReference>
<evidence type="ECO:0000256" key="7">
    <source>
        <dbReference type="ARBA" id="ARBA00025178"/>
    </source>
</evidence>
<dbReference type="HOGENOM" id="CLU_1038837_0_0_1"/>
<dbReference type="GO" id="GO:0006357">
    <property type="term" value="P:regulation of transcription by RNA polymerase II"/>
    <property type="evidence" value="ECO:0007669"/>
    <property type="project" value="TreeGrafter"/>
</dbReference>
<dbReference type="VEuPathDB" id="FungiDB:SOCG_01000"/>
<protein>
    <submittedName>
        <fullName evidence="9">Histone acetyltransferase complex subunit Eaf7</fullName>
    </submittedName>
</protein>
<feature type="compositionally biased region" description="Basic and acidic residues" evidence="8">
    <location>
        <begin position="211"/>
        <end position="230"/>
    </location>
</feature>
<dbReference type="RefSeq" id="XP_013018874.1">
    <property type="nucleotide sequence ID" value="XM_013163420.1"/>
</dbReference>
<evidence type="ECO:0000256" key="3">
    <source>
        <dbReference type="ARBA" id="ARBA00022853"/>
    </source>
</evidence>
<evidence type="ECO:0000256" key="4">
    <source>
        <dbReference type="ARBA" id="ARBA00023015"/>
    </source>
</evidence>
<accession>S9R4G9</accession>
<evidence type="ECO:0000256" key="1">
    <source>
        <dbReference type="ARBA" id="ARBA00004123"/>
    </source>
</evidence>
<feature type="compositionally biased region" description="Polar residues" evidence="8">
    <location>
        <begin position="198"/>
        <end position="210"/>
    </location>
</feature>
<feature type="region of interest" description="Disordered" evidence="8">
    <location>
        <begin position="128"/>
        <end position="269"/>
    </location>
</feature>
<feature type="region of interest" description="Disordered" evidence="8">
    <location>
        <begin position="1"/>
        <end position="28"/>
    </location>
</feature>
<evidence type="ECO:0000256" key="2">
    <source>
        <dbReference type="ARBA" id="ARBA00007117"/>
    </source>
</evidence>
<keyword evidence="10" id="KW-1185">Reference proteome</keyword>
<dbReference type="InterPro" id="IPR012423">
    <property type="entry name" value="Eaf7/MRGBP"/>
</dbReference>
<dbReference type="OMA" id="FTASEIW"/>
<feature type="compositionally biased region" description="Low complexity" evidence="8">
    <location>
        <begin position="130"/>
        <end position="146"/>
    </location>
</feature>
<dbReference type="OrthoDB" id="5417683at2759"/>
<keyword evidence="6" id="KW-0539">Nucleus</keyword>
<feature type="compositionally biased region" description="Basic and acidic residues" evidence="8">
    <location>
        <begin position="167"/>
        <end position="189"/>
    </location>
</feature>
<sequence>MAGDSPLPSPQQQQKDQKKTPSPPSSQEWSILEETLLLKAICQGLRPVGTEKHFHMIGMLRMIHEGCQTSTKRVQDVWDKVGTLYNLQEFERLEAVPSPSAGEKRKRDAKIDDAKEDFQNDFEIPKFILNSTKNPPASSTSTPKASGANTGEKKLTRSSMAASTAPDKQESKQEPVVEEPNVKDEKDEATLEEPPSKQLRSSTSKPTTPLKNHDTSSTKEKPKTQEKTDTMGKTPSEKSSTNTRAASQKQSEITNPSPPIRRSTRSRRT</sequence>
<dbReference type="PANTHER" id="PTHR13581">
    <property type="entry name" value="MRG-BINDING PROTEIN"/>
    <property type="match status" value="1"/>
</dbReference>
<feature type="compositionally biased region" description="Polar residues" evidence="8">
    <location>
        <begin position="231"/>
        <end position="253"/>
    </location>
</feature>
<gene>
    <name evidence="9" type="ORF">SOCG_01000</name>
</gene>
<name>S9R4G9_SCHOY</name>
<dbReference type="eggNOG" id="KOG4051">
    <property type="taxonomic scope" value="Eukaryota"/>
</dbReference>
<dbReference type="Pfam" id="PF07904">
    <property type="entry name" value="Eaf7"/>
    <property type="match status" value="1"/>
</dbReference>
<dbReference type="Proteomes" id="UP000016088">
    <property type="component" value="Unassembled WGS sequence"/>
</dbReference>
<evidence type="ECO:0000256" key="8">
    <source>
        <dbReference type="SAM" id="MobiDB-lite"/>
    </source>
</evidence>
<evidence type="ECO:0000256" key="6">
    <source>
        <dbReference type="ARBA" id="ARBA00023242"/>
    </source>
</evidence>
<evidence type="ECO:0000313" key="9">
    <source>
        <dbReference type="EMBL" id="EPX73245.1"/>
    </source>
</evidence>
<dbReference type="GO" id="GO:0035267">
    <property type="term" value="C:NuA4 histone acetyltransferase complex"/>
    <property type="evidence" value="ECO:0007669"/>
    <property type="project" value="TreeGrafter"/>
</dbReference>
<dbReference type="AlphaFoldDB" id="S9R4G9"/>
<comment type="function">
    <text evidence="7">Component of the NuA4 histone acetyltransferase complex which is involved in transcriptional activation of selected genes principally by acetylation of nucleosomal histone H4 and H2A. The NuA4 complex is also involved in DNA repair.</text>
</comment>
<dbReference type="GO" id="GO:0016740">
    <property type="term" value="F:transferase activity"/>
    <property type="evidence" value="ECO:0007669"/>
    <property type="project" value="UniProtKB-KW"/>
</dbReference>
<keyword evidence="3" id="KW-0156">Chromatin regulator</keyword>
<keyword evidence="4" id="KW-0805">Transcription regulation</keyword>
<organism evidence="9 10">
    <name type="scientific">Schizosaccharomyces octosporus (strain yFS286)</name>
    <name type="common">Fission yeast</name>
    <name type="synonym">Octosporomyces octosporus</name>
    <dbReference type="NCBI Taxonomy" id="483514"/>
    <lineage>
        <taxon>Eukaryota</taxon>
        <taxon>Fungi</taxon>
        <taxon>Dikarya</taxon>
        <taxon>Ascomycota</taxon>
        <taxon>Taphrinomycotina</taxon>
        <taxon>Schizosaccharomycetes</taxon>
        <taxon>Schizosaccharomycetales</taxon>
        <taxon>Schizosaccharomycetaceae</taxon>
        <taxon>Schizosaccharomyces</taxon>
    </lineage>
</organism>
<evidence type="ECO:0000313" key="10">
    <source>
        <dbReference type="Proteomes" id="UP000016088"/>
    </source>
</evidence>
<dbReference type="GO" id="GO:0006325">
    <property type="term" value="P:chromatin organization"/>
    <property type="evidence" value="ECO:0007669"/>
    <property type="project" value="UniProtKB-KW"/>
</dbReference>
<reference evidence="9 10" key="1">
    <citation type="journal article" date="2011" name="Science">
        <title>Comparative functional genomics of the fission yeasts.</title>
        <authorList>
            <person name="Rhind N."/>
            <person name="Chen Z."/>
            <person name="Yassour M."/>
            <person name="Thompson D.A."/>
            <person name="Haas B.J."/>
            <person name="Habib N."/>
            <person name="Wapinski I."/>
            <person name="Roy S."/>
            <person name="Lin M.F."/>
            <person name="Heiman D.I."/>
            <person name="Young S.K."/>
            <person name="Furuya K."/>
            <person name="Guo Y."/>
            <person name="Pidoux A."/>
            <person name="Chen H.M."/>
            <person name="Robbertse B."/>
            <person name="Goldberg J.M."/>
            <person name="Aoki K."/>
            <person name="Bayne E.H."/>
            <person name="Berlin A.M."/>
            <person name="Desjardins C.A."/>
            <person name="Dobbs E."/>
            <person name="Dukaj L."/>
            <person name="Fan L."/>
            <person name="FitzGerald M.G."/>
            <person name="French C."/>
            <person name="Gujja S."/>
            <person name="Hansen K."/>
            <person name="Keifenheim D."/>
            <person name="Levin J.Z."/>
            <person name="Mosher R.A."/>
            <person name="Mueller C.A."/>
            <person name="Pfiffner J."/>
            <person name="Priest M."/>
            <person name="Russ C."/>
            <person name="Smialowska A."/>
            <person name="Swoboda P."/>
            <person name="Sykes S.M."/>
            <person name="Vaughn M."/>
            <person name="Vengrova S."/>
            <person name="Yoder R."/>
            <person name="Zeng Q."/>
            <person name="Allshire R."/>
            <person name="Baulcombe D."/>
            <person name="Birren B.W."/>
            <person name="Brown W."/>
            <person name="Ekwall K."/>
            <person name="Kellis M."/>
            <person name="Leatherwood J."/>
            <person name="Levin H."/>
            <person name="Margalit H."/>
            <person name="Martienssen R."/>
            <person name="Nieduszynski C.A."/>
            <person name="Spatafora J.W."/>
            <person name="Friedman N."/>
            <person name="Dalgaard J.Z."/>
            <person name="Baumann P."/>
            <person name="Niki H."/>
            <person name="Regev A."/>
            <person name="Nusbaum C."/>
        </authorList>
    </citation>
    <scope>NUCLEOTIDE SEQUENCE [LARGE SCALE GENOMIC DNA]</scope>
    <source>
        <strain evidence="10">yFS286</strain>
    </source>
</reference>
<dbReference type="GeneID" id="25029984"/>
<dbReference type="PANTHER" id="PTHR13581:SF5">
    <property type="entry name" value="MRG_MORF4L-BINDING PROTEIN"/>
    <property type="match status" value="1"/>
</dbReference>
<evidence type="ECO:0000256" key="5">
    <source>
        <dbReference type="ARBA" id="ARBA00023163"/>
    </source>
</evidence>
<dbReference type="EMBL" id="KE503207">
    <property type="protein sequence ID" value="EPX73245.1"/>
    <property type="molecule type" value="Genomic_DNA"/>
</dbReference>
<proteinExistence type="inferred from homology"/>
<comment type="similarity">
    <text evidence="2">Belongs to the EAF7 family.</text>
</comment>
<comment type="subcellular location">
    <subcellularLocation>
        <location evidence="1">Nucleus</location>
    </subcellularLocation>
</comment>